<feature type="region of interest" description="Disordered" evidence="1">
    <location>
        <begin position="46"/>
        <end position="70"/>
    </location>
</feature>
<evidence type="ECO:0000313" key="2">
    <source>
        <dbReference type="EMBL" id="TFD29199.1"/>
    </source>
</evidence>
<accession>A0A4R8ZL90</accession>
<proteinExistence type="predicted"/>
<comment type="caution">
    <text evidence="2">The sequence shown here is derived from an EMBL/GenBank/DDBJ whole genome shotgun (WGS) entry which is preliminary data.</text>
</comment>
<evidence type="ECO:0000256" key="1">
    <source>
        <dbReference type="SAM" id="MobiDB-lite"/>
    </source>
</evidence>
<dbReference type="RefSeq" id="WP_134571205.1">
    <property type="nucleotide sequence ID" value="NZ_SOGT01000001.1"/>
</dbReference>
<sequence length="326" mass="33241">MASFKPHKRPSQNKAMRRRWILAALTLFVVVDVALVALALAPPETPSAVNVSAAPTSTATPTASPAETTAPVDPVEVVPVTVETVAPTRIISALDGTTAWRAPTGPCPVTAAAPERTTDSGASWVSFNASINTDASSILTITAVDDAETSLVTLDSTSCSPQVVDTYVAGEEWANYPERASGRWFINPANRAVVHTPNGDVAAPCPSVVAFAARSATAAALLCADGAFLRTTDSGASWGAALALPGAVNLATSGDGYVVVAQSQAECAGLQLLTAGESTDAPFSITGCREAAFNPGSVAVSSGEGTLWLWAGDALSRSNDGGTTWL</sequence>
<name>A0A4R8ZL90_9MICO</name>
<dbReference type="AlphaFoldDB" id="A0A4R8ZL90"/>
<gene>
    <name evidence="2" type="ORF">E3T27_00250</name>
</gene>
<organism evidence="2 3">
    <name type="scientific">Cryobacterium lyxosi</name>
    <dbReference type="NCBI Taxonomy" id="1259228"/>
    <lineage>
        <taxon>Bacteria</taxon>
        <taxon>Bacillati</taxon>
        <taxon>Actinomycetota</taxon>
        <taxon>Actinomycetes</taxon>
        <taxon>Micrococcales</taxon>
        <taxon>Microbacteriaceae</taxon>
        <taxon>Cryobacterium</taxon>
    </lineage>
</organism>
<dbReference type="Proteomes" id="UP000298424">
    <property type="component" value="Unassembled WGS sequence"/>
</dbReference>
<dbReference type="EMBL" id="SOGT01000001">
    <property type="protein sequence ID" value="TFD29199.1"/>
    <property type="molecule type" value="Genomic_DNA"/>
</dbReference>
<dbReference type="Gene3D" id="2.130.10.10">
    <property type="entry name" value="YVTN repeat-like/Quinoprotein amine dehydrogenase"/>
    <property type="match status" value="1"/>
</dbReference>
<dbReference type="InterPro" id="IPR015943">
    <property type="entry name" value="WD40/YVTN_repeat-like_dom_sf"/>
</dbReference>
<evidence type="ECO:0008006" key="4">
    <source>
        <dbReference type="Google" id="ProtNLM"/>
    </source>
</evidence>
<dbReference type="SUPFAM" id="SSF110296">
    <property type="entry name" value="Oligoxyloglucan reducing end-specific cellobiohydrolase"/>
    <property type="match status" value="1"/>
</dbReference>
<evidence type="ECO:0000313" key="3">
    <source>
        <dbReference type="Proteomes" id="UP000298424"/>
    </source>
</evidence>
<dbReference type="OrthoDB" id="3821622at2"/>
<reference evidence="2 3" key="1">
    <citation type="submission" date="2019-03" db="EMBL/GenBank/DDBJ databases">
        <title>Genomics of glacier-inhabiting Cryobacterium strains.</title>
        <authorList>
            <person name="Liu Q."/>
            <person name="Xin Y.-H."/>
        </authorList>
    </citation>
    <scope>NUCLEOTIDE SEQUENCE [LARGE SCALE GENOMIC DNA]</scope>
    <source>
        <strain evidence="2 3">TMT1-1</strain>
    </source>
</reference>
<keyword evidence="3" id="KW-1185">Reference proteome</keyword>
<protein>
    <recommendedName>
        <fullName evidence="4">Exo-alpha-sialidase</fullName>
    </recommendedName>
</protein>